<proteinExistence type="predicted"/>
<dbReference type="Proteomes" id="UP001597263">
    <property type="component" value="Unassembled WGS sequence"/>
</dbReference>
<keyword evidence="2" id="KW-1185">Reference proteome</keyword>
<evidence type="ECO:0000313" key="1">
    <source>
        <dbReference type="EMBL" id="MFD1229032.1"/>
    </source>
</evidence>
<sequence length="50" mass="5512">MTQHIYSAGSATKLTLPVEIAISVPFEYSVNVETHKTPIMLQGKNRLAIL</sequence>
<accession>A0ABW3V7C0</accession>
<dbReference type="RefSeq" id="WP_289385980.1">
    <property type="nucleotide sequence ID" value="NZ_JAUCBM010000001.1"/>
</dbReference>
<protein>
    <submittedName>
        <fullName evidence="1">Uncharacterized protein</fullName>
    </submittedName>
</protein>
<name>A0ABW3V7C0_9HYPH</name>
<dbReference type="EMBL" id="JBHTMA010000040">
    <property type="protein sequence ID" value="MFD1229032.1"/>
    <property type="molecule type" value="Genomic_DNA"/>
</dbReference>
<gene>
    <name evidence="1" type="ORF">ACFQ35_17965</name>
</gene>
<organism evidence="1 2">
    <name type="scientific">Pseudochrobactrum kiredjianiae</name>
    <dbReference type="NCBI Taxonomy" id="386305"/>
    <lineage>
        <taxon>Bacteria</taxon>
        <taxon>Pseudomonadati</taxon>
        <taxon>Pseudomonadota</taxon>
        <taxon>Alphaproteobacteria</taxon>
        <taxon>Hyphomicrobiales</taxon>
        <taxon>Brucellaceae</taxon>
        <taxon>Pseudochrobactrum</taxon>
    </lineage>
</organism>
<reference evidence="2" key="1">
    <citation type="journal article" date="2019" name="Int. J. Syst. Evol. Microbiol.">
        <title>The Global Catalogue of Microorganisms (GCM) 10K type strain sequencing project: providing services to taxonomists for standard genome sequencing and annotation.</title>
        <authorList>
            <consortium name="The Broad Institute Genomics Platform"/>
            <consortium name="The Broad Institute Genome Sequencing Center for Infectious Disease"/>
            <person name="Wu L."/>
            <person name="Ma J."/>
        </authorList>
    </citation>
    <scope>NUCLEOTIDE SEQUENCE [LARGE SCALE GENOMIC DNA]</scope>
    <source>
        <strain evidence="2">CCUG 49584</strain>
    </source>
</reference>
<comment type="caution">
    <text evidence="1">The sequence shown here is derived from an EMBL/GenBank/DDBJ whole genome shotgun (WGS) entry which is preliminary data.</text>
</comment>
<evidence type="ECO:0000313" key="2">
    <source>
        <dbReference type="Proteomes" id="UP001597263"/>
    </source>
</evidence>